<comment type="caution">
    <text evidence="2">The sequence shown here is derived from an EMBL/GenBank/DDBJ whole genome shotgun (WGS) entry which is preliminary data.</text>
</comment>
<dbReference type="PANTHER" id="PTHR43685">
    <property type="entry name" value="GLYCOSYLTRANSFERASE"/>
    <property type="match status" value="1"/>
</dbReference>
<proteinExistence type="predicted"/>
<organism evidence="2 3">
    <name type="scientific">Tumidithrix elongata BACA0141</name>
    <dbReference type="NCBI Taxonomy" id="2716417"/>
    <lineage>
        <taxon>Bacteria</taxon>
        <taxon>Bacillati</taxon>
        <taxon>Cyanobacteriota</taxon>
        <taxon>Cyanophyceae</taxon>
        <taxon>Pseudanabaenales</taxon>
        <taxon>Pseudanabaenaceae</taxon>
        <taxon>Tumidithrix</taxon>
        <taxon>Tumidithrix elongata</taxon>
    </lineage>
</organism>
<dbReference type="EMBL" id="JAZBJZ010000062">
    <property type="protein sequence ID" value="MEE3718040.1"/>
    <property type="molecule type" value="Genomic_DNA"/>
</dbReference>
<dbReference type="GO" id="GO:0016757">
    <property type="term" value="F:glycosyltransferase activity"/>
    <property type="evidence" value="ECO:0007669"/>
    <property type="project" value="UniProtKB-KW"/>
</dbReference>
<evidence type="ECO:0000259" key="1">
    <source>
        <dbReference type="Pfam" id="PF00535"/>
    </source>
</evidence>
<dbReference type="InterPro" id="IPR029044">
    <property type="entry name" value="Nucleotide-diphossugar_trans"/>
</dbReference>
<evidence type="ECO:0000313" key="3">
    <source>
        <dbReference type="Proteomes" id="UP001333818"/>
    </source>
</evidence>
<dbReference type="RefSeq" id="WP_330484471.1">
    <property type="nucleotide sequence ID" value="NZ_JAZBJZ010000062.1"/>
</dbReference>
<dbReference type="PANTHER" id="PTHR43685:SF2">
    <property type="entry name" value="GLYCOSYLTRANSFERASE 2-LIKE DOMAIN-CONTAINING PROTEIN"/>
    <property type="match status" value="1"/>
</dbReference>
<name>A0AAW9PTQ0_9CYAN</name>
<dbReference type="InterPro" id="IPR050834">
    <property type="entry name" value="Glycosyltransf_2"/>
</dbReference>
<gene>
    <name evidence="2" type="ORF">V2H45_14965</name>
</gene>
<dbReference type="SUPFAM" id="SSF53448">
    <property type="entry name" value="Nucleotide-diphospho-sugar transferases"/>
    <property type="match status" value="1"/>
</dbReference>
<dbReference type="Gene3D" id="3.90.550.10">
    <property type="entry name" value="Spore Coat Polysaccharide Biosynthesis Protein SpsA, Chain A"/>
    <property type="match status" value="1"/>
</dbReference>
<dbReference type="AlphaFoldDB" id="A0AAW9PTQ0"/>
<dbReference type="EC" id="2.4.-.-" evidence="2"/>
<keyword evidence="2" id="KW-0328">Glycosyltransferase</keyword>
<accession>A0AAW9PTQ0</accession>
<feature type="domain" description="Glycosyltransferase 2-like" evidence="1">
    <location>
        <begin position="6"/>
        <end position="167"/>
    </location>
</feature>
<evidence type="ECO:0000313" key="2">
    <source>
        <dbReference type="EMBL" id="MEE3718040.1"/>
    </source>
</evidence>
<dbReference type="Proteomes" id="UP001333818">
    <property type="component" value="Unassembled WGS sequence"/>
</dbReference>
<reference evidence="2" key="1">
    <citation type="submission" date="2024-01" db="EMBL/GenBank/DDBJ databases">
        <title>Bank of Algae and Cyanobacteria of the Azores (BACA) strain genomes.</title>
        <authorList>
            <person name="Luz R."/>
            <person name="Cordeiro R."/>
            <person name="Fonseca A."/>
            <person name="Goncalves V."/>
        </authorList>
    </citation>
    <scope>NUCLEOTIDE SEQUENCE</scope>
    <source>
        <strain evidence="2">BACA0141</strain>
    </source>
</reference>
<dbReference type="InterPro" id="IPR001173">
    <property type="entry name" value="Glyco_trans_2-like"/>
</dbReference>
<protein>
    <submittedName>
        <fullName evidence="2">Glycosyltransferase</fullName>
        <ecNumber evidence="2">2.4.-.-</ecNumber>
    </submittedName>
</protein>
<sequence length="312" mass="35538">MSPEISIIIPAYNAASTIAASIQSVQNQTIQDWELFVIDDGSTDRTLACLQSIAEQDRRIQVISHTNQGVSATRNLGIEQAQGEFITFLDADDLWLPDKLAAHMQHMQFNHELAVSFGRVAFINQEGKLTGQISTSQLKDLQLADLLYENPTTTTSNLFVRRRIFEQAGFFATDMSFAEDLEWLCRAIWLTKGKIEGIDRVLMQYRTSQGGLSSDLERMETGWEVLMGKVKAYAPDEVQKHYAIARAIHLRYLARRASRLGLPPKVGVDFMNRAFQSDLRIWFRQPHRTLLTALVTYGRYIYFTIVKNKGKR</sequence>
<dbReference type="Pfam" id="PF00535">
    <property type="entry name" value="Glycos_transf_2"/>
    <property type="match status" value="1"/>
</dbReference>
<keyword evidence="2" id="KW-0808">Transferase</keyword>
<keyword evidence="3" id="KW-1185">Reference proteome</keyword>